<dbReference type="Gene3D" id="2.30.110.10">
    <property type="entry name" value="Electron Transport, Fmn-binding Protein, Chain A"/>
    <property type="match status" value="1"/>
</dbReference>
<organism evidence="6 7">
    <name type="scientific">Haloferula chungangensis</name>
    <dbReference type="NCBI Taxonomy" id="1048331"/>
    <lineage>
        <taxon>Bacteria</taxon>
        <taxon>Pseudomonadati</taxon>
        <taxon>Verrucomicrobiota</taxon>
        <taxon>Verrucomicrobiia</taxon>
        <taxon>Verrucomicrobiales</taxon>
        <taxon>Verrucomicrobiaceae</taxon>
        <taxon>Haloferula</taxon>
    </lineage>
</organism>
<keyword evidence="2" id="KW-0285">Flavoprotein</keyword>
<dbReference type="PANTHER" id="PTHR33798">
    <property type="entry name" value="FLAVOPROTEIN OXYGENASE"/>
    <property type="match status" value="1"/>
</dbReference>
<proteinExistence type="inferred from homology"/>
<sequence>MMNTLTGTEIDAMDKLVRVQLATTLPGIKPVSLIGTTDLSGHTNLAPFSSVVHIGSNPVLLGMVTRPDVVTRHTLANIIATGSWTINHLTSAIIEQAHHCSARYPDEVSEFDASGLTPYFEEGVTAPFVRESPFRLALALEDLIDIPTNGTKLIVGRVTHVQLPQGMPADDGSVDLAAIGLVASTALDTYFTITQHDRLPYAKPKA</sequence>
<evidence type="ECO:0000256" key="4">
    <source>
        <dbReference type="ARBA" id="ARBA00038054"/>
    </source>
</evidence>
<gene>
    <name evidence="6" type="ORF">ACFQY0_09795</name>
</gene>
<feature type="domain" description="Flavin reductase like" evidence="5">
    <location>
        <begin position="25"/>
        <end position="177"/>
    </location>
</feature>
<evidence type="ECO:0000256" key="1">
    <source>
        <dbReference type="ARBA" id="ARBA00001917"/>
    </source>
</evidence>
<protein>
    <submittedName>
        <fullName evidence="6">Flavin reductase family protein</fullName>
        <ecNumber evidence="6">1.5.1.-</ecNumber>
    </submittedName>
</protein>
<evidence type="ECO:0000313" key="6">
    <source>
        <dbReference type="EMBL" id="MFC7337467.1"/>
    </source>
</evidence>
<dbReference type="GO" id="GO:0016491">
    <property type="term" value="F:oxidoreductase activity"/>
    <property type="evidence" value="ECO:0007669"/>
    <property type="project" value="UniProtKB-KW"/>
</dbReference>
<dbReference type="InterPro" id="IPR012349">
    <property type="entry name" value="Split_barrel_FMN-bd"/>
</dbReference>
<dbReference type="SMART" id="SM00903">
    <property type="entry name" value="Flavin_Reduct"/>
    <property type="match status" value="1"/>
</dbReference>
<evidence type="ECO:0000313" key="7">
    <source>
        <dbReference type="Proteomes" id="UP001596472"/>
    </source>
</evidence>
<accession>A0ABW2L525</accession>
<dbReference type="EMBL" id="JBHTBS010000004">
    <property type="protein sequence ID" value="MFC7337467.1"/>
    <property type="molecule type" value="Genomic_DNA"/>
</dbReference>
<reference evidence="7" key="1">
    <citation type="journal article" date="2019" name="Int. J. Syst. Evol. Microbiol.">
        <title>The Global Catalogue of Microorganisms (GCM) 10K type strain sequencing project: providing services to taxonomists for standard genome sequencing and annotation.</title>
        <authorList>
            <consortium name="The Broad Institute Genomics Platform"/>
            <consortium name="The Broad Institute Genome Sequencing Center for Infectious Disease"/>
            <person name="Wu L."/>
            <person name="Ma J."/>
        </authorList>
    </citation>
    <scope>NUCLEOTIDE SEQUENCE [LARGE SCALE GENOMIC DNA]</scope>
    <source>
        <strain evidence="7">CGMCC 4.1467</strain>
    </source>
</reference>
<comment type="caution">
    <text evidence="6">The sequence shown here is derived from an EMBL/GenBank/DDBJ whole genome shotgun (WGS) entry which is preliminary data.</text>
</comment>
<dbReference type="Proteomes" id="UP001596472">
    <property type="component" value="Unassembled WGS sequence"/>
</dbReference>
<name>A0ABW2L525_9BACT</name>
<evidence type="ECO:0000259" key="5">
    <source>
        <dbReference type="SMART" id="SM00903"/>
    </source>
</evidence>
<keyword evidence="6" id="KW-0560">Oxidoreductase</keyword>
<dbReference type="Pfam" id="PF01613">
    <property type="entry name" value="Flavin_Reduct"/>
    <property type="match status" value="1"/>
</dbReference>
<dbReference type="RefSeq" id="WP_379711775.1">
    <property type="nucleotide sequence ID" value="NZ_JBHTBS010000004.1"/>
</dbReference>
<dbReference type="SUPFAM" id="SSF50475">
    <property type="entry name" value="FMN-binding split barrel"/>
    <property type="match status" value="1"/>
</dbReference>
<keyword evidence="3" id="KW-0288">FMN</keyword>
<evidence type="ECO:0000256" key="2">
    <source>
        <dbReference type="ARBA" id="ARBA00022630"/>
    </source>
</evidence>
<comment type="similarity">
    <text evidence="4">Belongs to the flavoredoxin family.</text>
</comment>
<keyword evidence="7" id="KW-1185">Reference proteome</keyword>
<dbReference type="InterPro" id="IPR002563">
    <property type="entry name" value="Flavin_Rdtase-like_dom"/>
</dbReference>
<dbReference type="EC" id="1.5.1.-" evidence="6"/>
<evidence type="ECO:0000256" key="3">
    <source>
        <dbReference type="ARBA" id="ARBA00022643"/>
    </source>
</evidence>
<dbReference type="PANTHER" id="PTHR33798:SF5">
    <property type="entry name" value="FLAVIN REDUCTASE LIKE DOMAIN-CONTAINING PROTEIN"/>
    <property type="match status" value="1"/>
</dbReference>
<comment type="cofactor">
    <cofactor evidence="1">
        <name>FMN</name>
        <dbReference type="ChEBI" id="CHEBI:58210"/>
    </cofactor>
</comment>